<reference evidence="2" key="1">
    <citation type="submission" date="2012-02" db="EMBL/GenBank/DDBJ databases">
        <title>The complete genome of Solitalea canadensis DSM 3403.</title>
        <authorList>
            <consortium name="US DOE Joint Genome Institute (JGI-PGF)"/>
            <person name="Lucas S."/>
            <person name="Copeland A."/>
            <person name="Lapidus A."/>
            <person name="Glavina del Rio T."/>
            <person name="Dalin E."/>
            <person name="Tice H."/>
            <person name="Bruce D."/>
            <person name="Goodwin L."/>
            <person name="Pitluck S."/>
            <person name="Peters L."/>
            <person name="Ovchinnikova G."/>
            <person name="Lu M."/>
            <person name="Kyrpides N."/>
            <person name="Mavromatis K."/>
            <person name="Ivanova N."/>
            <person name="Brettin T."/>
            <person name="Detter J.C."/>
            <person name="Han C."/>
            <person name="Larimer F."/>
            <person name="Land M."/>
            <person name="Hauser L."/>
            <person name="Markowitz V."/>
            <person name="Cheng J.-F."/>
            <person name="Hugenholtz P."/>
            <person name="Woyke T."/>
            <person name="Wu D."/>
            <person name="Spring S."/>
            <person name="Schroeder M."/>
            <person name="Kopitz M."/>
            <person name="Brambilla E."/>
            <person name="Klenk H.-P."/>
            <person name="Eisen J.A."/>
        </authorList>
    </citation>
    <scope>NUCLEOTIDE SEQUENCE</scope>
    <source>
        <strain evidence="2">DSM 3403</strain>
    </source>
</reference>
<dbReference type="AlphaFoldDB" id="H8KP95"/>
<dbReference type="Gene3D" id="3.40.630.30">
    <property type="match status" value="1"/>
</dbReference>
<dbReference type="InterPro" id="IPR052564">
    <property type="entry name" value="N-acetyltrans/Recomb-assoc"/>
</dbReference>
<organism evidence="2 3">
    <name type="scientific">Solitalea canadensis (strain ATCC 29591 / DSM 3403 / JCM 21819 / LMG 8368 / NBRC 15130 / NCIMB 12057 / USAM 9D)</name>
    <name type="common">Flexibacter canadensis</name>
    <dbReference type="NCBI Taxonomy" id="929556"/>
    <lineage>
        <taxon>Bacteria</taxon>
        <taxon>Pseudomonadati</taxon>
        <taxon>Bacteroidota</taxon>
        <taxon>Sphingobacteriia</taxon>
        <taxon>Sphingobacteriales</taxon>
        <taxon>Sphingobacteriaceae</taxon>
        <taxon>Solitalea</taxon>
    </lineage>
</organism>
<dbReference type="InterPro" id="IPR016181">
    <property type="entry name" value="Acyl_CoA_acyltransferase"/>
</dbReference>
<gene>
    <name evidence="2" type="ordered locus">Solca_0602</name>
</gene>
<feature type="domain" description="N-acetyltransferase" evidence="1">
    <location>
        <begin position="1"/>
        <end position="155"/>
    </location>
</feature>
<dbReference type="HOGENOM" id="CLU_087351_0_1_10"/>
<name>H8KP95_SOLCM</name>
<dbReference type="PROSITE" id="PS51186">
    <property type="entry name" value="GNAT"/>
    <property type="match status" value="1"/>
</dbReference>
<dbReference type="KEGG" id="scn:Solca_0602"/>
<dbReference type="PANTHER" id="PTHR43451:SF1">
    <property type="entry name" value="ACETYLTRANSFERASE"/>
    <property type="match status" value="1"/>
</dbReference>
<evidence type="ECO:0000259" key="1">
    <source>
        <dbReference type="PROSITE" id="PS51186"/>
    </source>
</evidence>
<dbReference type="Pfam" id="PF13673">
    <property type="entry name" value="Acetyltransf_10"/>
    <property type="match status" value="1"/>
</dbReference>
<dbReference type="eggNOG" id="COG0454">
    <property type="taxonomic scope" value="Bacteria"/>
</dbReference>
<dbReference type="PANTHER" id="PTHR43451">
    <property type="entry name" value="ACETYLTRANSFERASE (GNAT) FAMILY PROTEIN"/>
    <property type="match status" value="1"/>
</dbReference>
<dbReference type="InterPro" id="IPR000182">
    <property type="entry name" value="GNAT_dom"/>
</dbReference>
<dbReference type="Proteomes" id="UP000007590">
    <property type="component" value="Chromosome"/>
</dbReference>
<protein>
    <submittedName>
        <fullName evidence="2">Acetyltransferase, N-acetylglutamate synthase</fullName>
    </submittedName>
</protein>
<dbReference type="OrthoDB" id="424368at2"/>
<dbReference type="CDD" id="cd04301">
    <property type="entry name" value="NAT_SF"/>
    <property type="match status" value="1"/>
</dbReference>
<keyword evidence="2" id="KW-0808">Transferase</keyword>
<dbReference type="EMBL" id="CP003349">
    <property type="protein sequence ID" value="AFD05732.1"/>
    <property type="molecule type" value="Genomic_DNA"/>
</dbReference>
<dbReference type="RefSeq" id="WP_014678960.1">
    <property type="nucleotide sequence ID" value="NC_017770.1"/>
</dbReference>
<evidence type="ECO:0000313" key="3">
    <source>
        <dbReference type="Proteomes" id="UP000007590"/>
    </source>
</evidence>
<dbReference type="GO" id="GO:0016747">
    <property type="term" value="F:acyltransferase activity, transferring groups other than amino-acyl groups"/>
    <property type="evidence" value="ECO:0007669"/>
    <property type="project" value="InterPro"/>
</dbReference>
<dbReference type="SUPFAM" id="SSF55729">
    <property type="entry name" value="Acyl-CoA N-acyltransferases (Nat)"/>
    <property type="match status" value="1"/>
</dbReference>
<keyword evidence="3" id="KW-1185">Reference proteome</keyword>
<accession>H8KP95</accession>
<evidence type="ECO:0000313" key="2">
    <source>
        <dbReference type="EMBL" id="AFD05732.1"/>
    </source>
</evidence>
<sequence>MQIRKADLNDISQLKELYYNTITTINVFDYNAEQIAAWASTADRTDSLANRIESQYFYICETTEGIITGFSSLEEDGYLDLMYVHKDYQRQGIATLLLNAIISKATELNLTGLTTEASITAKSFFIKNGFEVTEEQKVFINYIGLTNYKMRFNFKS</sequence>
<proteinExistence type="predicted"/>
<dbReference type="STRING" id="929556.Solca_0602"/>